<evidence type="ECO:0000256" key="3">
    <source>
        <dbReference type="ARBA" id="ARBA00007186"/>
    </source>
</evidence>
<gene>
    <name evidence="10" type="ORF">FIBSPDRAFT_942562</name>
</gene>
<dbReference type="PANTHER" id="PTHR43576">
    <property type="entry name" value="ALPHA-L-ARABINOFURANOSIDASE C-RELATED"/>
    <property type="match status" value="1"/>
</dbReference>
<dbReference type="PANTHER" id="PTHR43576:SF3">
    <property type="entry name" value="ALPHA-L-ARABINOFURANOSIDASE C"/>
    <property type="match status" value="1"/>
</dbReference>
<dbReference type="InterPro" id="IPR017853">
    <property type="entry name" value="GH"/>
</dbReference>
<evidence type="ECO:0000256" key="8">
    <source>
        <dbReference type="ARBA" id="ARBA00037415"/>
    </source>
</evidence>
<evidence type="ECO:0000313" key="10">
    <source>
        <dbReference type="EMBL" id="KZP34436.1"/>
    </source>
</evidence>
<dbReference type="SUPFAM" id="SSF51445">
    <property type="entry name" value="(Trans)glycosidases"/>
    <property type="match status" value="1"/>
</dbReference>
<dbReference type="AlphaFoldDB" id="A0A166X5D0"/>
<dbReference type="GO" id="GO:0046556">
    <property type="term" value="F:alpha-L-arabinofuranosidase activity"/>
    <property type="evidence" value="ECO:0007669"/>
    <property type="project" value="UniProtKB-EC"/>
</dbReference>
<evidence type="ECO:0000256" key="7">
    <source>
        <dbReference type="ARBA" id="ARBA00023295"/>
    </source>
</evidence>
<evidence type="ECO:0000256" key="4">
    <source>
        <dbReference type="ARBA" id="ARBA00012670"/>
    </source>
</evidence>
<keyword evidence="7" id="KW-0326">Glycosidase</keyword>
<evidence type="ECO:0000259" key="9">
    <source>
        <dbReference type="SMART" id="SM00813"/>
    </source>
</evidence>
<accession>A0A166X5D0</accession>
<dbReference type="SMART" id="SM00813">
    <property type="entry name" value="Alpha-L-AF_C"/>
    <property type="match status" value="1"/>
</dbReference>
<comment type="function">
    <text evidence="8">Alpha-L-arabinofuranosidase involved in the degradation of arabinoxylan, a major component of plant hemicellulose. Acts only on small linear 1,5-alpha-linked L-arabinofuranosyl oligosaccharides.</text>
</comment>
<name>A0A166X5D0_9AGAM</name>
<keyword evidence="5 10" id="KW-0378">Hydrolase</keyword>
<evidence type="ECO:0000256" key="2">
    <source>
        <dbReference type="ARBA" id="ARBA00004834"/>
    </source>
</evidence>
<evidence type="ECO:0000313" key="11">
    <source>
        <dbReference type="Proteomes" id="UP000076532"/>
    </source>
</evidence>
<protein>
    <recommendedName>
        <fullName evidence="4">non-reducing end alpha-L-arabinofuranosidase</fullName>
        <ecNumber evidence="4">3.2.1.55</ecNumber>
    </recommendedName>
</protein>
<evidence type="ECO:0000256" key="6">
    <source>
        <dbReference type="ARBA" id="ARBA00023277"/>
    </source>
</evidence>
<comment type="similarity">
    <text evidence="3">Belongs to the glycosyl hydrolase 51 family.</text>
</comment>
<dbReference type="SUPFAM" id="SSF51011">
    <property type="entry name" value="Glycosyl hydrolase domain"/>
    <property type="match status" value="1"/>
</dbReference>
<organism evidence="10 11">
    <name type="scientific">Athelia psychrophila</name>
    <dbReference type="NCBI Taxonomy" id="1759441"/>
    <lineage>
        <taxon>Eukaryota</taxon>
        <taxon>Fungi</taxon>
        <taxon>Dikarya</taxon>
        <taxon>Basidiomycota</taxon>
        <taxon>Agaricomycotina</taxon>
        <taxon>Agaricomycetes</taxon>
        <taxon>Agaricomycetidae</taxon>
        <taxon>Atheliales</taxon>
        <taxon>Atheliaceae</taxon>
        <taxon>Athelia</taxon>
    </lineage>
</organism>
<reference evidence="10 11" key="1">
    <citation type="journal article" date="2016" name="Mol. Biol. Evol.">
        <title>Comparative Genomics of Early-Diverging Mushroom-Forming Fungi Provides Insights into the Origins of Lignocellulose Decay Capabilities.</title>
        <authorList>
            <person name="Nagy L.G."/>
            <person name="Riley R."/>
            <person name="Tritt A."/>
            <person name="Adam C."/>
            <person name="Daum C."/>
            <person name="Floudas D."/>
            <person name="Sun H."/>
            <person name="Yadav J.S."/>
            <person name="Pangilinan J."/>
            <person name="Larsson K.H."/>
            <person name="Matsuura K."/>
            <person name="Barry K."/>
            <person name="Labutti K."/>
            <person name="Kuo R."/>
            <person name="Ohm R.A."/>
            <person name="Bhattacharya S.S."/>
            <person name="Shirouzu T."/>
            <person name="Yoshinaga Y."/>
            <person name="Martin F.M."/>
            <person name="Grigoriev I.V."/>
            <person name="Hibbett D.S."/>
        </authorList>
    </citation>
    <scope>NUCLEOTIDE SEQUENCE [LARGE SCALE GENOMIC DNA]</scope>
    <source>
        <strain evidence="10 11">CBS 109695</strain>
    </source>
</reference>
<keyword evidence="11" id="KW-1185">Reference proteome</keyword>
<dbReference type="GO" id="GO:0046373">
    <property type="term" value="P:L-arabinose metabolic process"/>
    <property type="evidence" value="ECO:0007669"/>
    <property type="project" value="InterPro"/>
</dbReference>
<comment type="catalytic activity">
    <reaction evidence="1">
        <text>Hydrolysis of terminal non-reducing alpha-L-arabinofuranoside residues in alpha-L-arabinosides.</text>
        <dbReference type="EC" id="3.2.1.55"/>
    </reaction>
</comment>
<dbReference type="EC" id="3.2.1.55" evidence="4"/>
<dbReference type="EMBL" id="KV417480">
    <property type="protein sequence ID" value="KZP34436.1"/>
    <property type="molecule type" value="Genomic_DNA"/>
</dbReference>
<dbReference type="GO" id="GO:0031222">
    <property type="term" value="P:arabinan catabolic process"/>
    <property type="evidence" value="ECO:0007669"/>
    <property type="project" value="UniProtKB-UniPathway"/>
</dbReference>
<dbReference type="Gene3D" id="2.60.40.1180">
    <property type="entry name" value="Golgi alpha-mannosidase II"/>
    <property type="match status" value="1"/>
</dbReference>
<dbReference type="Pfam" id="PF06964">
    <property type="entry name" value="Alpha-L-AF_C"/>
    <property type="match status" value="1"/>
</dbReference>
<dbReference type="Proteomes" id="UP000076532">
    <property type="component" value="Unassembled WGS sequence"/>
</dbReference>
<dbReference type="InterPro" id="IPR013780">
    <property type="entry name" value="Glyco_hydro_b"/>
</dbReference>
<dbReference type="Gene3D" id="3.20.20.80">
    <property type="entry name" value="Glycosidases"/>
    <property type="match status" value="1"/>
</dbReference>
<proteinExistence type="inferred from homology"/>
<feature type="domain" description="Alpha-L-arabinofuranosidase C-terminal" evidence="9">
    <location>
        <begin position="291"/>
        <end position="496"/>
    </location>
</feature>
<evidence type="ECO:0000256" key="1">
    <source>
        <dbReference type="ARBA" id="ARBA00001462"/>
    </source>
</evidence>
<sequence>MSNAKTATIHIDPARIIDEVDPRIYSGFTEHMGRCIYGGLYDPNNEHGLAEKDTGFRKDVLEVLRELDIPLVRYPGGNFVSSYRWQDGVGPREHRPRRPELAWLSEESNQFGTDEFIEWCRTLGTEPYICLNMGTGTLEDALAWLEYCNSSANTHYANLRRKNGHEEPYNVKYWSLGNEVWGPWQVGQMEAHDYAKKAYQWAKALRLLDPSIKLISCGETGHADWDRVTLKKLAPVVDFHSVHIYTVSEGKHAVNVMGPAAAEKALEITRSLIDLAKIESGLSKPLTVCFDEWNVWDPVRAPGEKGAEEHYDLSDALAVAAWLNVFVRKADIVKIACIAQSVNVISPIITSPTGLFKQTTFYPLKLFSTLMRGSSLDVHVDSPSYTGVTVPAFISQLGAHTPASGQLTKYVDISAVLKEREIRVAAVNRSDVDDFKVHFAFGPLAEVQDSIQVYEVWSENLGDGNNFKEKGGEKVGTVSKQGKLDAQGKYLLKKHSFQVMVFKLK</sequence>
<dbReference type="Pfam" id="PF22848">
    <property type="entry name" value="ASD1_dom"/>
    <property type="match status" value="1"/>
</dbReference>
<dbReference type="InterPro" id="IPR010720">
    <property type="entry name" value="Alpha-L-AF_C"/>
</dbReference>
<dbReference type="STRING" id="436010.A0A166X5D0"/>
<dbReference type="InterPro" id="IPR055235">
    <property type="entry name" value="ASD1_cat"/>
</dbReference>
<dbReference type="UniPathway" id="UPA00667"/>
<evidence type="ECO:0000256" key="5">
    <source>
        <dbReference type="ARBA" id="ARBA00022801"/>
    </source>
</evidence>
<dbReference type="OrthoDB" id="3032304at2759"/>
<keyword evidence="6" id="KW-0119">Carbohydrate metabolism</keyword>
<comment type="pathway">
    <text evidence="2">Glycan metabolism; L-arabinan degradation.</text>
</comment>